<reference evidence="1" key="2">
    <citation type="submission" date="2020-09" db="EMBL/GenBank/DDBJ databases">
        <authorList>
            <person name="Sun Q."/>
            <person name="Ohkuma M."/>
        </authorList>
    </citation>
    <scope>NUCLEOTIDE SEQUENCE</scope>
    <source>
        <strain evidence="1">JCM 3086</strain>
    </source>
</reference>
<keyword evidence="2" id="KW-1185">Reference proteome</keyword>
<evidence type="ECO:0000313" key="2">
    <source>
        <dbReference type="Proteomes" id="UP000657574"/>
    </source>
</evidence>
<name>A0A917PE97_9ACTN</name>
<dbReference type="AlphaFoldDB" id="A0A917PE97"/>
<protein>
    <submittedName>
        <fullName evidence="1">Uncharacterized protein</fullName>
    </submittedName>
</protein>
<dbReference type="EMBL" id="BMQA01000163">
    <property type="protein sequence ID" value="GGJ72915.1"/>
    <property type="molecule type" value="Genomic_DNA"/>
</dbReference>
<comment type="caution">
    <text evidence="1">The sequence shown here is derived from an EMBL/GenBank/DDBJ whole genome shotgun (WGS) entry which is preliminary data.</text>
</comment>
<reference evidence="1" key="1">
    <citation type="journal article" date="2014" name="Int. J. Syst. Evol. Microbiol.">
        <title>Complete genome sequence of Corynebacterium casei LMG S-19264T (=DSM 44701T), isolated from a smear-ripened cheese.</title>
        <authorList>
            <consortium name="US DOE Joint Genome Institute (JGI-PGF)"/>
            <person name="Walter F."/>
            <person name="Albersmeier A."/>
            <person name="Kalinowski J."/>
            <person name="Ruckert C."/>
        </authorList>
    </citation>
    <scope>NUCLEOTIDE SEQUENCE</scope>
    <source>
        <strain evidence="1">JCM 3086</strain>
    </source>
</reference>
<accession>A0A917PE97</accession>
<organism evidence="1 2">
    <name type="scientific">Streptomyces brasiliensis</name>
    <dbReference type="NCBI Taxonomy" id="1954"/>
    <lineage>
        <taxon>Bacteria</taxon>
        <taxon>Bacillati</taxon>
        <taxon>Actinomycetota</taxon>
        <taxon>Actinomycetes</taxon>
        <taxon>Kitasatosporales</taxon>
        <taxon>Streptomycetaceae</taxon>
        <taxon>Streptomyces</taxon>
    </lineage>
</organism>
<gene>
    <name evidence="1" type="ORF">GCM10010121_099370</name>
</gene>
<sequence length="65" mass="6840">MATWRNLAIGALKIADVTNIAAGLRRNARAPPNRSHSLGSYDCHLCGSAGETWLIGCGPSYSKAP</sequence>
<evidence type="ECO:0000313" key="1">
    <source>
        <dbReference type="EMBL" id="GGJ72915.1"/>
    </source>
</evidence>
<proteinExistence type="predicted"/>
<dbReference type="Proteomes" id="UP000657574">
    <property type="component" value="Unassembled WGS sequence"/>
</dbReference>